<dbReference type="PRINTS" id="PR00463">
    <property type="entry name" value="EP450I"/>
</dbReference>
<evidence type="ECO:0000256" key="2">
    <source>
        <dbReference type="ARBA" id="ARBA00023033"/>
    </source>
</evidence>
<dbReference type="GO" id="GO:0005506">
    <property type="term" value="F:iron ion binding"/>
    <property type="evidence" value="ECO:0007669"/>
    <property type="project" value="InterPro"/>
</dbReference>
<evidence type="ECO:0008006" key="4">
    <source>
        <dbReference type="Google" id="ProtNLM"/>
    </source>
</evidence>
<protein>
    <recommendedName>
        <fullName evidence="4">Cytochrome P450</fullName>
    </recommendedName>
</protein>
<dbReference type="SUPFAM" id="SSF48264">
    <property type="entry name" value="Cytochrome P450"/>
    <property type="match status" value="1"/>
</dbReference>
<dbReference type="GO" id="GO:0004497">
    <property type="term" value="F:monooxygenase activity"/>
    <property type="evidence" value="ECO:0007669"/>
    <property type="project" value="UniProtKB-KW"/>
</dbReference>
<proteinExistence type="inferred from homology"/>
<evidence type="ECO:0000313" key="3">
    <source>
        <dbReference type="EMBL" id="CAD7438753.1"/>
    </source>
</evidence>
<comment type="similarity">
    <text evidence="1">Belongs to the cytochrome P450 family.</text>
</comment>
<dbReference type="Gene3D" id="1.10.630.10">
    <property type="entry name" value="Cytochrome P450"/>
    <property type="match status" value="1"/>
</dbReference>
<dbReference type="EMBL" id="OD564520">
    <property type="protein sequence ID" value="CAD7438753.1"/>
    <property type="molecule type" value="Genomic_DNA"/>
</dbReference>
<dbReference type="InterPro" id="IPR001128">
    <property type="entry name" value="Cyt_P450"/>
</dbReference>
<organism evidence="3">
    <name type="scientific">Timema bartmani</name>
    <dbReference type="NCBI Taxonomy" id="61472"/>
    <lineage>
        <taxon>Eukaryota</taxon>
        <taxon>Metazoa</taxon>
        <taxon>Ecdysozoa</taxon>
        <taxon>Arthropoda</taxon>
        <taxon>Hexapoda</taxon>
        <taxon>Insecta</taxon>
        <taxon>Pterygota</taxon>
        <taxon>Neoptera</taxon>
        <taxon>Polyneoptera</taxon>
        <taxon>Phasmatodea</taxon>
        <taxon>Timematodea</taxon>
        <taxon>Timematoidea</taxon>
        <taxon>Timematidae</taxon>
        <taxon>Timema</taxon>
    </lineage>
</organism>
<accession>A0A7R9ENZ1</accession>
<dbReference type="AlphaFoldDB" id="A0A7R9ENZ1"/>
<keyword evidence="2" id="KW-0503">Monooxygenase</keyword>
<gene>
    <name evidence="3" type="ORF">TBIB3V08_LOCUS1339</name>
</gene>
<sequence length="94" mass="10278">MSTLDQYSNLGLPVTDSLVFCESFALDHSATEAGRRVCAGETFSRFTIYLFLAALLQNFTFSAPEGKPIPGLDDVISGFSVSPPDFWVKVVPRN</sequence>
<dbReference type="InterPro" id="IPR036396">
    <property type="entry name" value="Cyt_P450_sf"/>
</dbReference>
<evidence type="ECO:0000256" key="1">
    <source>
        <dbReference type="ARBA" id="ARBA00010617"/>
    </source>
</evidence>
<reference evidence="3" key="1">
    <citation type="submission" date="2020-11" db="EMBL/GenBank/DDBJ databases">
        <authorList>
            <person name="Tran Van P."/>
        </authorList>
    </citation>
    <scope>NUCLEOTIDE SEQUENCE</scope>
</reference>
<dbReference type="GO" id="GO:0020037">
    <property type="term" value="F:heme binding"/>
    <property type="evidence" value="ECO:0007669"/>
    <property type="project" value="InterPro"/>
</dbReference>
<name>A0A7R9ENZ1_9NEOP</name>
<dbReference type="InterPro" id="IPR002401">
    <property type="entry name" value="Cyt_P450_E_grp-I"/>
</dbReference>
<dbReference type="Pfam" id="PF00067">
    <property type="entry name" value="p450"/>
    <property type="match status" value="1"/>
</dbReference>
<keyword evidence="2" id="KW-0560">Oxidoreductase</keyword>
<dbReference type="GO" id="GO:0016705">
    <property type="term" value="F:oxidoreductase activity, acting on paired donors, with incorporation or reduction of molecular oxygen"/>
    <property type="evidence" value="ECO:0007669"/>
    <property type="project" value="InterPro"/>
</dbReference>